<keyword evidence="8 10" id="KW-0456">Lyase</keyword>
<feature type="binding site" evidence="10">
    <location>
        <position position="257"/>
    </location>
    <ligand>
        <name>Mn(2+)</name>
        <dbReference type="ChEBI" id="CHEBI:29035"/>
    </ligand>
</feature>
<reference evidence="11" key="1">
    <citation type="submission" date="2021-03" db="EMBL/GenBank/DDBJ databases">
        <title>Whole genome sequence of Jiella sp. CQZ9-1.</title>
        <authorList>
            <person name="Tuo L."/>
        </authorList>
    </citation>
    <scope>NUCLEOTIDE SEQUENCE</scope>
    <source>
        <strain evidence="11">CQZ9-1</strain>
    </source>
</reference>
<dbReference type="GO" id="GO:0005524">
    <property type="term" value="F:ATP binding"/>
    <property type="evidence" value="ECO:0007669"/>
    <property type="project" value="UniProtKB-UniRule"/>
</dbReference>
<comment type="function">
    <text evidence="10">Involved in the gluconeogenesis. Catalyzes the conversion of oxaloacetate (OAA) to phosphoenolpyruvate (PEP) through direct phosphoryl transfer between the nucleoside triphosphate and OAA.</text>
</comment>
<evidence type="ECO:0000256" key="3">
    <source>
        <dbReference type="ARBA" id="ARBA00012363"/>
    </source>
</evidence>
<dbReference type="InterPro" id="IPR008210">
    <property type="entry name" value="PEP_carboxykinase_N"/>
</dbReference>
<evidence type="ECO:0000256" key="10">
    <source>
        <dbReference type="HAMAP-Rule" id="MF_00453"/>
    </source>
</evidence>
<keyword evidence="5 10" id="KW-0547">Nucleotide-binding</keyword>
<gene>
    <name evidence="10" type="primary">pckA</name>
    <name evidence="11" type="ORF">J1C48_03725</name>
</gene>
<evidence type="ECO:0000256" key="6">
    <source>
        <dbReference type="ARBA" id="ARBA00022793"/>
    </source>
</evidence>
<feature type="binding site" evidence="10">
    <location>
        <position position="220"/>
    </location>
    <ligand>
        <name>ATP</name>
        <dbReference type="ChEBI" id="CHEBI:30616"/>
    </ligand>
</feature>
<feature type="binding site" evidence="10">
    <location>
        <position position="220"/>
    </location>
    <ligand>
        <name>Mn(2+)</name>
        <dbReference type="ChEBI" id="CHEBI:29035"/>
    </ligand>
</feature>
<dbReference type="HAMAP" id="MF_00453">
    <property type="entry name" value="PEPCK_ATP"/>
    <property type="match status" value="1"/>
</dbReference>
<evidence type="ECO:0000256" key="4">
    <source>
        <dbReference type="ARBA" id="ARBA00022432"/>
    </source>
</evidence>
<feature type="binding site" evidence="10">
    <location>
        <position position="61"/>
    </location>
    <ligand>
        <name>substrate</name>
    </ligand>
</feature>
<feature type="binding site" evidence="10">
    <location>
        <position position="322"/>
    </location>
    <ligand>
        <name>ATP</name>
        <dbReference type="ChEBI" id="CHEBI:30616"/>
    </ligand>
</feature>
<dbReference type="GO" id="GO:0046872">
    <property type="term" value="F:metal ion binding"/>
    <property type="evidence" value="ECO:0007669"/>
    <property type="project" value="UniProtKB-KW"/>
</dbReference>
<dbReference type="PANTHER" id="PTHR30031">
    <property type="entry name" value="PHOSPHOENOLPYRUVATE CARBOXYKINASE ATP"/>
    <property type="match status" value="1"/>
</dbReference>
<evidence type="ECO:0000256" key="7">
    <source>
        <dbReference type="ARBA" id="ARBA00022840"/>
    </source>
</evidence>
<protein>
    <recommendedName>
        <fullName evidence="3 10">Phosphoenolpyruvate carboxykinase (ATP)</fullName>
        <shortName evidence="10">PCK</shortName>
        <shortName evidence="10">PEP carboxykinase</shortName>
        <shortName evidence="10">PEPCK</shortName>
        <ecNumber evidence="3 10">4.1.1.49</ecNumber>
    </recommendedName>
</protein>
<dbReference type="GO" id="GO:0004612">
    <property type="term" value="F:phosphoenolpyruvate carboxykinase (ATP) activity"/>
    <property type="evidence" value="ECO:0007669"/>
    <property type="project" value="UniProtKB-UniRule"/>
</dbReference>
<keyword evidence="10" id="KW-0464">Manganese</keyword>
<dbReference type="InterPro" id="IPR015994">
    <property type="entry name" value="PEPCK_ATP_CS"/>
</dbReference>
<keyword evidence="10" id="KW-0963">Cytoplasm</keyword>
<evidence type="ECO:0000256" key="9">
    <source>
        <dbReference type="ARBA" id="ARBA00047371"/>
    </source>
</evidence>
<dbReference type="InterPro" id="IPR013035">
    <property type="entry name" value="PEP_carboxykinase_C"/>
</dbReference>
<dbReference type="AlphaFoldDB" id="A0A939FVL4"/>
<evidence type="ECO:0000256" key="5">
    <source>
        <dbReference type="ARBA" id="ARBA00022741"/>
    </source>
</evidence>
<accession>A0A939FVL4</accession>
<dbReference type="NCBIfam" id="NF006821">
    <property type="entry name" value="PRK09344.1-3"/>
    <property type="match status" value="1"/>
</dbReference>
<dbReference type="GO" id="GO:0005829">
    <property type="term" value="C:cytosol"/>
    <property type="evidence" value="ECO:0007669"/>
    <property type="project" value="TreeGrafter"/>
</dbReference>
<evidence type="ECO:0000256" key="8">
    <source>
        <dbReference type="ARBA" id="ARBA00023239"/>
    </source>
</evidence>
<dbReference type="Proteomes" id="UP000664122">
    <property type="component" value="Unassembled WGS sequence"/>
</dbReference>
<evidence type="ECO:0000256" key="1">
    <source>
        <dbReference type="ARBA" id="ARBA00004742"/>
    </source>
</evidence>
<feature type="binding site" evidence="10">
    <location>
        <begin position="236"/>
        <end position="244"/>
    </location>
    <ligand>
        <name>ATP</name>
        <dbReference type="ChEBI" id="CHEBI:30616"/>
    </ligand>
</feature>
<keyword evidence="4 10" id="KW-0312">Gluconeogenesis</keyword>
<name>A0A939FVL4_9HYPH</name>
<dbReference type="Pfam" id="PF01293">
    <property type="entry name" value="PEPCK_ATP"/>
    <property type="match status" value="1"/>
</dbReference>
<dbReference type="Gene3D" id="3.40.449.10">
    <property type="entry name" value="Phosphoenolpyruvate Carboxykinase, domain 1"/>
    <property type="match status" value="1"/>
</dbReference>
<dbReference type="Gene3D" id="3.90.228.20">
    <property type="match status" value="1"/>
</dbReference>
<dbReference type="NCBIfam" id="NF006822">
    <property type="entry name" value="PRK09344.1-4"/>
    <property type="match status" value="1"/>
</dbReference>
<organism evidence="11 12">
    <name type="scientific">Jiella flava</name>
    <dbReference type="NCBI Taxonomy" id="2816857"/>
    <lineage>
        <taxon>Bacteria</taxon>
        <taxon>Pseudomonadati</taxon>
        <taxon>Pseudomonadota</taxon>
        <taxon>Alphaproteobacteria</taxon>
        <taxon>Hyphomicrobiales</taxon>
        <taxon>Aurantimonadaceae</taxon>
        <taxon>Jiella</taxon>
    </lineage>
</organism>
<dbReference type="EMBL" id="JAFMPP010000002">
    <property type="protein sequence ID" value="MBO0661674.1"/>
    <property type="molecule type" value="Genomic_DNA"/>
</dbReference>
<feature type="binding site" evidence="10">
    <location>
        <position position="322"/>
    </location>
    <ligand>
        <name>substrate</name>
    </ligand>
</feature>
<comment type="subcellular location">
    <subcellularLocation>
        <location evidence="10">Cytoplasm</location>
    </subcellularLocation>
</comment>
<dbReference type="SUPFAM" id="SSF68923">
    <property type="entry name" value="PEP carboxykinase N-terminal domain"/>
    <property type="match status" value="1"/>
</dbReference>
<feature type="binding site" evidence="10">
    <location>
        <position position="195"/>
    </location>
    <ligand>
        <name>substrate</name>
    </ligand>
</feature>
<comment type="cofactor">
    <cofactor evidence="10">
        <name>Mn(2+)</name>
        <dbReference type="ChEBI" id="CHEBI:29035"/>
    </cofactor>
    <text evidence="10">Binds 1 Mn(2+) ion per subunit.</text>
</comment>
<dbReference type="CDD" id="cd00484">
    <property type="entry name" value="PEPCK_ATP"/>
    <property type="match status" value="1"/>
</dbReference>
<dbReference type="PIRSF" id="PIRSF006294">
    <property type="entry name" value="PEP_crbxkin"/>
    <property type="match status" value="1"/>
</dbReference>
<evidence type="ECO:0000313" key="12">
    <source>
        <dbReference type="Proteomes" id="UP000664122"/>
    </source>
</evidence>
<proteinExistence type="inferred from homology"/>
<feature type="binding site" evidence="10">
    <location>
        <position position="201"/>
    </location>
    <ligand>
        <name>Mn(2+)</name>
        <dbReference type="ChEBI" id="CHEBI:29035"/>
    </ligand>
</feature>
<comment type="caution">
    <text evidence="10">Lacks conserved residue(s) required for the propagation of feature annotation.</text>
</comment>
<keyword evidence="6 10" id="KW-0210">Decarboxylase</keyword>
<comment type="catalytic activity">
    <reaction evidence="9 10">
        <text>oxaloacetate + ATP = phosphoenolpyruvate + ADP + CO2</text>
        <dbReference type="Rhea" id="RHEA:18617"/>
        <dbReference type="ChEBI" id="CHEBI:16452"/>
        <dbReference type="ChEBI" id="CHEBI:16526"/>
        <dbReference type="ChEBI" id="CHEBI:30616"/>
        <dbReference type="ChEBI" id="CHEBI:58702"/>
        <dbReference type="ChEBI" id="CHEBI:456216"/>
        <dbReference type="EC" id="4.1.1.49"/>
    </reaction>
</comment>
<evidence type="ECO:0000313" key="11">
    <source>
        <dbReference type="EMBL" id="MBO0661674.1"/>
    </source>
</evidence>
<dbReference type="NCBIfam" id="TIGR00224">
    <property type="entry name" value="pckA"/>
    <property type="match status" value="1"/>
</dbReference>
<comment type="similarity">
    <text evidence="2 10">Belongs to the phosphoenolpyruvate carboxykinase (ATP) family.</text>
</comment>
<dbReference type="PROSITE" id="PS00532">
    <property type="entry name" value="PEPCK_ATP"/>
    <property type="match status" value="1"/>
</dbReference>
<keyword evidence="10" id="KW-0479">Metal-binding</keyword>
<comment type="caution">
    <text evidence="11">The sequence shown here is derived from an EMBL/GenBank/DDBJ whole genome shotgun (WGS) entry which is preliminary data.</text>
</comment>
<feature type="binding site" evidence="10">
    <location>
        <position position="201"/>
    </location>
    <ligand>
        <name>ATP</name>
        <dbReference type="ChEBI" id="CHEBI:30616"/>
    </ligand>
</feature>
<dbReference type="Gene3D" id="2.170.8.10">
    <property type="entry name" value="Phosphoenolpyruvate Carboxykinase, domain 2"/>
    <property type="match status" value="1"/>
</dbReference>
<feature type="binding site" evidence="10">
    <location>
        <position position="285"/>
    </location>
    <ligand>
        <name>ATP</name>
        <dbReference type="ChEBI" id="CHEBI:30616"/>
    </ligand>
</feature>
<dbReference type="PANTHER" id="PTHR30031:SF0">
    <property type="entry name" value="PHOSPHOENOLPYRUVATE CARBOXYKINASE (ATP)"/>
    <property type="match status" value="1"/>
</dbReference>
<dbReference type="NCBIfam" id="NF006820">
    <property type="entry name" value="PRK09344.1-2"/>
    <property type="match status" value="1"/>
</dbReference>
<comment type="pathway">
    <text evidence="1 10">Carbohydrate biosynthesis; gluconeogenesis.</text>
</comment>
<feature type="binding site" evidence="10">
    <location>
        <position position="201"/>
    </location>
    <ligand>
        <name>substrate</name>
    </ligand>
</feature>
<keyword evidence="7 10" id="KW-0067">ATP-binding</keyword>
<dbReference type="EC" id="4.1.1.49" evidence="3 10"/>
<dbReference type="GO" id="GO:0006094">
    <property type="term" value="P:gluconeogenesis"/>
    <property type="evidence" value="ECO:0007669"/>
    <property type="project" value="UniProtKB-UniRule"/>
</dbReference>
<keyword evidence="12" id="KW-1185">Reference proteome</keyword>
<dbReference type="SUPFAM" id="SSF53795">
    <property type="entry name" value="PEP carboxykinase-like"/>
    <property type="match status" value="1"/>
</dbReference>
<sequence length="536" mass="57773">MDQIGTHNPESGIETTGLHGLASIRWNLSEAELVEIAVRRGEAKLSAHGALVATTGKHTGRSAKDKFIVRDENTGPVVWWDNNAAMTPEAFGALHEDFKTAAQGRDLFVQDLIGGADPANAIKVRVVTEYAWHSLFIRNLLIRPSAADLARFVPQMTIIDLPSFVADPERHGCRSETVIACDLSRNIVLIGGTSYAGEMKKSVFTALNYRLPQTGVMPMHCSANVGPKGDGAVFFGLSGTGKTTLSAEPTRTLIGDDEHGWGENGVFNFEGGCYAKTIRLSAEAEPEIFSTTRRFGTVLENVVLDENRVPDFDDGSLTENTRAAYPLHFIANASKSGRDGHPKNVIMLTADAFGVLPPIAKLTPAEAMYHFLSGYTAKVAGTEKGVTEPEATFSTCFGAPFMPRHPTEYGNLLRDLIARHGTDCWLVNTGWTGGAYGTGQRMPIKVTRALLKAALDGSLNDAEFRTDLNFGFQVPVAVAGVDSGILDPRSTWSDRGAYDLQAKKLVAMFAKNFEKFAAHVDDAVSQAAPAMPLAAE</sequence>
<feature type="binding site" evidence="10">
    <location>
        <position position="447"/>
    </location>
    <ligand>
        <name>ATP</name>
        <dbReference type="ChEBI" id="CHEBI:30616"/>
    </ligand>
</feature>
<evidence type="ECO:0000256" key="2">
    <source>
        <dbReference type="ARBA" id="ARBA00006052"/>
    </source>
</evidence>
<dbReference type="InterPro" id="IPR001272">
    <property type="entry name" value="PEP_carboxykinase_ATP"/>
</dbReference>